<dbReference type="EMBL" id="FJOG01000031">
    <property type="protein sequence ID" value="CZR65428.1"/>
    <property type="molecule type" value="Genomic_DNA"/>
</dbReference>
<evidence type="ECO:0000313" key="2">
    <source>
        <dbReference type="EMBL" id="CZR65428.1"/>
    </source>
</evidence>
<accession>A0A1L7XK86</accession>
<proteinExistence type="predicted"/>
<reference evidence="2 3" key="1">
    <citation type="submission" date="2016-03" db="EMBL/GenBank/DDBJ databases">
        <authorList>
            <person name="Ploux O."/>
        </authorList>
    </citation>
    <scope>NUCLEOTIDE SEQUENCE [LARGE SCALE GENOMIC DNA]</scope>
    <source>
        <strain evidence="2 3">UAMH 11012</strain>
    </source>
</reference>
<evidence type="ECO:0008006" key="4">
    <source>
        <dbReference type="Google" id="ProtNLM"/>
    </source>
</evidence>
<evidence type="ECO:0000313" key="3">
    <source>
        <dbReference type="Proteomes" id="UP000184330"/>
    </source>
</evidence>
<evidence type="ECO:0000256" key="1">
    <source>
        <dbReference type="SAM" id="MobiDB-lite"/>
    </source>
</evidence>
<dbReference type="Proteomes" id="UP000184330">
    <property type="component" value="Unassembled WGS sequence"/>
</dbReference>
<keyword evidence="3" id="KW-1185">Reference proteome</keyword>
<feature type="compositionally biased region" description="Basic and acidic residues" evidence="1">
    <location>
        <begin position="8"/>
        <end position="18"/>
    </location>
</feature>
<dbReference type="OrthoDB" id="2583188at2759"/>
<protein>
    <recommendedName>
        <fullName evidence="4">DUF4185 domain-containing protein</fullName>
    </recommendedName>
</protein>
<gene>
    <name evidence="2" type="ORF">PAC_15328</name>
</gene>
<organism evidence="2 3">
    <name type="scientific">Phialocephala subalpina</name>
    <dbReference type="NCBI Taxonomy" id="576137"/>
    <lineage>
        <taxon>Eukaryota</taxon>
        <taxon>Fungi</taxon>
        <taxon>Dikarya</taxon>
        <taxon>Ascomycota</taxon>
        <taxon>Pezizomycotina</taxon>
        <taxon>Leotiomycetes</taxon>
        <taxon>Helotiales</taxon>
        <taxon>Mollisiaceae</taxon>
        <taxon>Phialocephala</taxon>
        <taxon>Phialocephala fortinii species complex</taxon>
    </lineage>
</organism>
<dbReference type="AlphaFoldDB" id="A0A1L7XK86"/>
<feature type="region of interest" description="Disordered" evidence="1">
    <location>
        <begin position="1"/>
        <end position="71"/>
    </location>
</feature>
<sequence length="416" mass="46323">MRKAFSKITDKLDSKSGSRIDAPPQALFGNSSRSGPPPINHASKPDRKVVYPQPGQRQPGPAPPLKVASTQHHGKMKFFHPAGHEHIVSRDVGNSGVLDGKIVWGWGDTLMGAGGRGSKANICATDSTSIGHLSDPMCATDTALWDNNEYVANFIPCLPHEEKDGGLVKYAFGGSNVIEYAPNQGLLFFLKIHRPHGKNIIKGAGVAPVTMHGNIPKCKREMETLWTKEEACYGDVGIAYDTRDGYVYAFGKGPQQDDEQLIRRTYLCRVFINCVFDISAYSYWHQDKKVWSPQRLTTHGQGGTAKLTYEQAIFPYLAMDRSAPFWSNYFNKWMFLYGNSWGYSDVYVMTADKLEGPWDKHGDIKICSTQPEGGEPVAGEFRYAVNGHPEWDESGKSVFVTWTKLNEIYGTTVVWE</sequence>
<name>A0A1L7XK86_9HELO</name>